<protein>
    <submittedName>
        <fullName evidence="8">Peptide ABC transporter substrate-binding protein</fullName>
    </submittedName>
</protein>
<evidence type="ECO:0000313" key="9">
    <source>
        <dbReference type="Proteomes" id="UP000309117"/>
    </source>
</evidence>
<evidence type="ECO:0000256" key="2">
    <source>
        <dbReference type="ARBA" id="ARBA00005695"/>
    </source>
</evidence>
<evidence type="ECO:0000313" key="8">
    <source>
        <dbReference type="EMBL" id="TGY16835.1"/>
    </source>
</evidence>
<comment type="subcellular location">
    <subcellularLocation>
        <location evidence="1">Cell envelope</location>
    </subcellularLocation>
</comment>
<dbReference type="Gene3D" id="3.40.190.10">
    <property type="entry name" value="Periplasmic binding protein-like II"/>
    <property type="match status" value="1"/>
</dbReference>
<evidence type="ECO:0000256" key="6">
    <source>
        <dbReference type="SAM" id="SignalP"/>
    </source>
</evidence>
<dbReference type="PROSITE" id="PS51257">
    <property type="entry name" value="PROKAR_LIPOPROTEIN"/>
    <property type="match status" value="1"/>
</dbReference>
<keyword evidence="5" id="KW-0571">Peptide transport</keyword>
<dbReference type="AlphaFoldDB" id="A0A4S2BRH6"/>
<comment type="similarity">
    <text evidence="2">Belongs to the bacterial solute-binding protein 5 family.</text>
</comment>
<organism evidence="8 9">
    <name type="scientific">Lactobacillus intestinalis</name>
    <dbReference type="NCBI Taxonomy" id="151781"/>
    <lineage>
        <taxon>Bacteria</taxon>
        <taxon>Bacillati</taxon>
        <taxon>Bacillota</taxon>
        <taxon>Bacilli</taxon>
        <taxon>Lactobacillales</taxon>
        <taxon>Lactobacillaceae</taxon>
        <taxon>Lactobacillus</taxon>
    </lineage>
</organism>
<dbReference type="RefSeq" id="WP_135960265.1">
    <property type="nucleotide sequence ID" value="NZ_AQFR02000001.1"/>
</dbReference>
<dbReference type="CDD" id="cd08504">
    <property type="entry name" value="PBP2_OppA"/>
    <property type="match status" value="1"/>
</dbReference>
<dbReference type="PANTHER" id="PTHR30290">
    <property type="entry name" value="PERIPLASMIC BINDING COMPONENT OF ABC TRANSPORTER"/>
    <property type="match status" value="1"/>
</dbReference>
<dbReference type="PANTHER" id="PTHR30290:SF10">
    <property type="entry name" value="PERIPLASMIC OLIGOPEPTIDE-BINDING PROTEIN-RELATED"/>
    <property type="match status" value="1"/>
</dbReference>
<dbReference type="SUPFAM" id="SSF53850">
    <property type="entry name" value="Periplasmic binding protein-like II"/>
    <property type="match status" value="1"/>
</dbReference>
<dbReference type="GO" id="GO:0043190">
    <property type="term" value="C:ATP-binding cassette (ABC) transporter complex"/>
    <property type="evidence" value="ECO:0007669"/>
    <property type="project" value="InterPro"/>
</dbReference>
<dbReference type="InterPro" id="IPR030678">
    <property type="entry name" value="Peptide/Ni-bd"/>
</dbReference>
<dbReference type="Pfam" id="PF00496">
    <property type="entry name" value="SBP_bac_5"/>
    <property type="match status" value="1"/>
</dbReference>
<dbReference type="InterPro" id="IPR000914">
    <property type="entry name" value="SBP_5_dom"/>
</dbReference>
<gene>
    <name evidence="8" type="ORF">E5351_02235</name>
</gene>
<dbReference type="GO" id="GO:0015833">
    <property type="term" value="P:peptide transport"/>
    <property type="evidence" value="ECO:0007669"/>
    <property type="project" value="UniProtKB-KW"/>
</dbReference>
<dbReference type="Gene3D" id="3.90.76.10">
    <property type="entry name" value="Dipeptide-binding Protein, Domain 1"/>
    <property type="match status" value="1"/>
</dbReference>
<evidence type="ECO:0000256" key="5">
    <source>
        <dbReference type="ARBA" id="ARBA00022856"/>
    </source>
</evidence>
<comment type="caution">
    <text evidence="8">The sequence shown here is derived from an EMBL/GenBank/DDBJ whole genome shotgun (WGS) entry which is preliminary data.</text>
</comment>
<evidence type="ECO:0000256" key="3">
    <source>
        <dbReference type="ARBA" id="ARBA00022448"/>
    </source>
</evidence>
<dbReference type="Gene3D" id="3.10.105.10">
    <property type="entry name" value="Dipeptide-binding Protein, Domain 3"/>
    <property type="match status" value="1"/>
</dbReference>
<evidence type="ECO:0000256" key="1">
    <source>
        <dbReference type="ARBA" id="ARBA00004196"/>
    </source>
</evidence>
<dbReference type="FunFam" id="3.90.76.10:FF:000001">
    <property type="entry name" value="Oligopeptide ABC transporter substrate-binding protein"/>
    <property type="match status" value="1"/>
</dbReference>
<evidence type="ECO:0000259" key="7">
    <source>
        <dbReference type="Pfam" id="PF00496"/>
    </source>
</evidence>
<feature type="signal peptide" evidence="6">
    <location>
        <begin position="1"/>
        <end position="21"/>
    </location>
</feature>
<feature type="chain" id="PRO_5039398677" evidence="6">
    <location>
        <begin position="22"/>
        <end position="541"/>
    </location>
</feature>
<dbReference type="Proteomes" id="UP000309117">
    <property type="component" value="Unassembled WGS sequence"/>
</dbReference>
<keyword evidence="5" id="KW-0653">Protein transport</keyword>
<feature type="domain" description="Solute-binding protein family 5" evidence="7">
    <location>
        <begin position="77"/>
        <end position="461"/>
    </location>
</feature>
<keyword evidence="4 6" id="KW-0732">Signal</keyword>
<evidence type="ECO:0000256" key="4">
    <source>
        <dbReference type="ARBA" id="ARBA00022729"/>
    </source>
</evidence>
<keyword evidence="3" id="KW-0813">Transport</keyword>
<dbReference type="EMBL" id="SRYV01000003">
    <property type="protein sequence ID" value="TGY16835.1"/>
    <property type="molecule type" value="Genomic_DNA"/>
</dbReference>
<dbReference type="InterPro" id="IPR039424">
    <property type="entry name" value="SBP_5"/>
</dbReference>
<dbReference type="GO" id="GO:0030313">
    <property type="term" value="C:cell envelope"/>
    <property type="evidence" value="ECO:0007669"/>
    <property type="project" value="UniProtKB-SubCell"/>
</dbReference>
<dbReference type="PIRSF" id="PIRSF002741">
    <property type="entry name" value="MppA"/>
    <property type="match status" value="1"/>
</dbReference>
<sequence>MKVRNLLLSASAVLAAFTLSACGKNSSSASKENQTLHLMQTGEIMSLDTANQANISQWNVLENSMEGLYRANKAGNPAPALATKVVKPTNHGKRYTFNLRKDAKWSNGDPVTAQDFVASWRRQTSPSAQSGYSYIFTGVKNATKVNEGKLPANKLGVKALNKHTLQVDLEYPMPYFTRMMVMPAFFPQSQAALKKFGDKYGTSSDKMYYDGAFKVKGWTGSNLSWSLEKNEHYFDRKNVKLKKMTMQVVKDANTAHQLFQQGDLDDATITGTTAQGLQKNKNLMHLDRAGVYYLQLNQVKGHPLSNSNLRKAVSLVLDKDHLAEKVLSNGSKAAHTFVAPKLAKDPTTGKDFATEMKPKETYNVKKAQELWAKGLKETGKKSVNLTYYTDDQTINKNVGQFVQSQLESKLKGANVEVHSVPNKNAQSNVAKGNFDMHYALWLADYADPMSDFDIMQTNNSQNYGKYSSKAYDSYVAHAKSQDAASQQNYWKNMRSAQGQLSKDNAVLPLYNMTESHLVKSNLKGVLWHPVGEVDYTHAYFE</sequence>
<name>A0A4S2BRH6_9LACO</name>
<reference evidence="8 9" key="1">
    <citation type="submission" date="2019-04" db="EMBL/GenBank/DDBJ databases">
        <title>Microbes associate with the intestines of laboratory mice.</title>
        <authorList>
            <person name="Navarre W."/>
            <person name="Wong E."/>
            <person name="Huang K."/>
            <person name="Tropini C."/>
            <person name="Ng K."/>
            <person name="Yu B."/>
        </authorList>
    </citation>
    <scope>NUCLEOTIDE SEQUENCE [LARGE SCALE GENOMIC DNA]</scope>
    <source>
        <strain evidence="8 9">NM61_E11</strain>
    </source>
</reference>
<proteinExistence type="inferred from homology"/>
<dbReference type="GO" id="GO:0042597">
    <property type="term" value="C:periplasmic space"/>
    <property type="evidence" value="ECO:0007669"/>
    <property type="project" value="UniProtKB-ARBA"/>
</dbReference>
<accession>A0A4S2BRH6</accession>
<dbReference type="GO" id="GO:1904680">
    <property type="term" value="F:peptide transmembrane transporter activity"/>
    <property type="evidence" value="ECO:0007669"/>
    <property type="project" value="TreeGrafter"/>
</dbReference>